<dbReference type="Proteomes" id="UP000309952">
    <property type="component" value="Chromosome"/>
</dbReference>
<evidence type="ECO:0000313" key="2">
    <source>
        <dbReference type="EMBL" id="VTO11957.1"/>
    </source>
</evidence>
<dbReference type="Gene3D" id="3.40.50.150">
    <property type="entry name" value="Vaccinia Virus protein VP39"/>
    <property type="match status" value="1"/>
</dbReference>
<dbReference type="KEGG" id="bvy:NCTC9239_00551"/>
<dbReference type="SUPFAM" id="SSF53335">
    <property type="entry name" value="S-adenosyl-L-methionine-dependent methyltransferases"/>
    <property type="match status" value="1"/>
</dbReference>
<keyword evidence="3" id="KW-1185">Reference proteome</keyword>
<protein>
    <submittedName>
        <fullName evidence="2">Uncharacterized protein</fullName>
    </submittedName>
</protein>
<dbReference type="EMBL" id="LR588407">
    <property type="protein sequence ID" value="VTO11957.1"/>
    <property type="molecule type" value="Genomic_DNA"/>
</dbReference>
<evidence type="ECO:0000313" key="3">
    <source>
        <dbReference type="Proteomes" id="UP000309952"/>
    </source>
</evidence>
<gene>
    <name evidence="2" type="ORF">NCTC9239_00551</name>
</gene>
<organism evidence="2 3">
    <name type="scientific">Brevundimonas vancanneytii</name>
    <dbReference type="NCBI Taxonomy" id="1325724"/>
    <lineage>
        <taxon>Bacteria</taxon>
        <taxon>Pseudomonadati</taxon>
        <taxon>Pseudomonadota</taxon>
        <taxon>Alphaproteobacteria</taxon>
        <taxon>Caulobacterales</taxon>
        <taxon>Caulobacteraceae</taxon>
        <taxon>Brevundimonas</taxon>
    </lineage>
</organism>
<dbReference type="AlphaFoldDB" id="A0A4P1JV10"/>
<evidence type="ECO:0000256" key="1">
    <source>
        <dbReference type="SAM" id="MobiDB-lite"/>
    </source>
</evidence>
<sequence>MRVLAPAGRIILAAAARGGMWARAETTPFGHGRPFTRGQLERLVREVGLEPAAWSQALYVRRGGRCCRWPTVWSRSGPSCFPARRGLIMLEASRRAYARVQPGGAAQAVLAGRPALTPSPAARDQASAAHPMVAARKQP</sequence>
<name>A0A4P1JV10_9CAUL</name>
<proteinExistence type="predicted"/>
<feature type="region of interest" description="Disordered" evidence="1">
    <location>
        <begin position="111"/>
        <end position="139"/>
    </location>
</feature>
<accession>A0A4P1JV10</accession>
<reference evidence="2 3" key="1">
    <citation type="submission" date="2019-04" db="EMBL/GenBank/DDBJ databases">
        <authorList>
            <consortium name="Pathogen Informatics"/>
        </authorList>
    </citation>
    <scope>NUCLEOTIDE SEQUENCE [LARGE SCALE GENOMIC DNA]</scope>
    <source>
        <strain evidence="2 3">NCTC9239</strain>
    </source>
</reference>
<dbReference type="InterPro" id="IPR029063">
    <property type="entry name" value="SAM-dependent_MTases_sf"/>
</dbReference>